<sequence>MSKILSTSSLWRHFARASTILQTTPLPPPPPLLTYAHTDIKVPDWTPYRRKSGKNPTAKSSESVDERRLIPYMVAGAGLTIAAYGTKSETIRHVVFMAPSAEVLALAKIEINLEDIGEGKNATFKWRGKPLFIKHRTPEQIEIERNVDVSTLRDPEHDSDRVKDPEWLVVIGVCTHLGCVPIADSGDWGGYYCPCHGSHYDHSGRIRKGPAPTNLEVPEYKFTDECTLVEHKEHHGTTSKYQNRLNKLVEPPPGVYNMPPLPALPHRTSLHRTWFMALGGAATTTGAGASTPVDSPPNALPADVGTEPGTISVYPRYCTRELPHPPLARGDCRLTAEAAAPPVRRGATPLAASVVTSQHGRAPRPLDPYAKIRLLSRSTSFSLDDAGDVGLICHRVLA</sequence>
<dbReference type="CDD" id="cd03470">
    <property type="entry name" value="Rieske_cytochrome_bc1"/>
    <property type="match status" value="1"/>
</dbReference>
<feature type="domain" description="Rieske" evidence="12">
    <location>
        <begin position="134"/>
        <end position="229"/>
    </location>
</feature>
<dbReference type="InterPro" id="IPR014349">
    <property type="entry name" value="Rieske_Fe-S_prot"/>
</dbReference>
<dbReference type="Gene3D" id="1.20.5.270">
    <property type="entry name" value="Ubiquinol cytochrome reductase, transmembrane domain"/>
    <property type="match status" value="1"/>
</dbReference>
<dbReference type="InterPro" id="IPR036922">
    <property type="entry name" value="Rieske_2Fe-2S_sf"/>
</dbReference>
<keyword evidence="14" id="KW-1185">Reference proteome</keyword>
<dbReference type="InterPro" id="IPR037008">
    <property type="entry name" value="bc1_Rieske_TM_sf"/>
</dbReference>
<evidence type="ECO:0000256" key="9">
    <source>
        <dbReference type="ARBA" id="ARBA00023136"/>
    </source>
</evidence>
<evidence type="ECO:0000256" key="10">
    <source>
        <dbReference type="ARBA" id="ARBA00023157"/>
    </source>
</evidence>
<dbReference type="NCBIfam" id="TIGR01416">
    <property type="entry name" value="Rieske_proteo"/>
    <property type="match status" value="1"/>
</dbReference>
<dbReference type="SUPFAM" id="SSF81502">
    <property type="entry name" value="ISP transmembrane anchor"/>
    <property type="match status" value="1"/>
</dbReference>
<evidence type="ECO:0000256" key="8">
    <source>
        <dbReference type="ARBA" id="ARBA00023014"/>
    </source>
</evidence>
<keyword evidence="6" id="KW-1133">Transmembrane helix</keyword>
<dbReference type="EMBL" id="JABDTM020026781">
    <property type="protein sequence ID" value="KAH0811464.1"/>
    <property type="molecule type" value="Genomic_DNA"/>
</dbReference>
<dbReference type="AlphaFoldDB" id="A0A8J6L576"/>
<keyword evidence="3" id="KW-0812">Transmembrane</keyword>
<dbReference type="GO" id="GO:0016020">
    <property type="term" value="C:membrane"/>
    <property type="evidence" value="ECO:0007669"/>
    <property type="project" value="UniProtKB-SubCell"/>
</dbReference>
<dbReference type="PRINTS" id="PR00162">
    <property type="entry name" value="RIESKE"/>
</dbReference>
<dbReference type="InterPro" id="IPR004192">
    <property type="entry name" value="Rieske_TM"/>
</dbReference>
<keyword evidence="8" id="KW-0411">Iron-sulfur</keyword>
<evidence type="ECO:0000313" key="14">
    <source>
        <dbReference type="Proteomes" id="UP000719412"/>
    </source>
</evidence>
<dbReference type="PANTHER" id="PTHR10134">
    <property type="entry name" value="CYTOCHROME B-C1 COMPLEX SUBUNIT RIESKE, MITOCHONDRIAL"/>
    <property type="match status" value="1"/>
</dbReference>
<dbReference type="GO" id="GO:0051537">
    <property type="term" value="F:2 iron, 2 sulfur cluster binding"/>
    <property type="evidence" value="ECO:0007669"/>
    <property type="project" value="UniProtKB-KW"/>
</dbReference>
<proteinExistence type="inferred from homology"/>
<dbReference type="GO" id="GO:0046872">
    <property type="term" value="F:metal ion binding"/>
    <property type="evidence" value="ECO:0007669"/>
    <property type="project" value="UniProtKB-KW"/>
</dbReference>
<dbReference type="InterPro" id="IPR017941">
    <property type="entry name" value="Rieske_2Fe-2S"/>
</dbReference>
<keyword evidence="10" id="KW-1015">Disulfide bond</keyword>
<dbReference type="Gene3D" id="2.102.10.10">
    <property type="entry name" value="Rieske [2Fe-2S] iron-sulphur domain"/>
    <property type="match status" value="1"/>
</dbReference>
<evidence type="ECO:0000256" key="7">
    <source>
        <dbReference type="ARBA" id="ARBA00023004"/>
    </source>
</evidence>
<evidence type="ECO:0000256" key="4">
    <source>
        <dbReference type="ARBA" id="ARBA00022714"/>
    </source>
</evidence>
<reference evidence="13" key="2">
    <citation type="submission" date="2021-08" db="EMBL/GenBank/DDBJ databases">
        <authorList>
            <person name="Eriksson T."/>
        </authorList>
    </citation>
    <scope>NUCLEOTIDE SEQUENCE</scope>
    <source>
        <strain evidence="13">Stoneville</strain>
        <tissue evidence="13">Whole head</tissue>
    </source>
</reference>
<comment type="similarity">
    <text evidence="2">Belongs to the Rieske iron-sulfur protein family.</text>
</comment>
<evidence type="ECO:0000256" key="3">
    <source>
        <dbReference type="ARBA" id="ARBA00022692"/>
    </source>
</evidence>
<keyword evidence="7" id="KW-0408">Iron</keyword>
<dbReference type="FunFam" id="2.102.10.10:FF:000001">
    <property type="entry name" value="Cytochrome b-c1 complex subunit Rieske, mitochondrial"/>
    <property type="match status" value="1"/>
</dbReference>
<dbReference type="InterPro" id="IPR006317">
    <property type="entry name" value="Ubiquinol_cyt_c_Rdtase_Fe-S-su"/>
</dbReference>
<dbReference type="GO" id="GO:0008121">
    <property type="term" value="F:quinol-cytochrome-c reductase activity"/>
    <property type="evidence" value="ECO:0007669"/>
    <property type="project" value="InterPro"/>
</dbReference>
<reference evidence="13" key="1">
    <citation type="journal article" date="2020" name="J Insects Food Feed">
        <title>The yellow mealworm (Tenebrio molitor) genome: a resource for the emerging insects as food and feed industry.</title>
        <authorList>
            <person name="Eriksson T."/>
            <person name="Andere A."/>
            <person name="Kelstrup H."/>
            <person name="Emery V."/>
            <person name="Picard C."/>
        </authorList>
    </citation>
    <scope>NUCLEOTIDE SEQUENCE</scope>
    <source>
        <strain evidence="13">Stoneville</strain>
        <tissue evidence="13">Whole head</tissue>
    </source>
</reference>
<organism evidence="13 14">
    <name type="scientific">Tenebrio molitor</name>
    <name type="common">Yellow mealworm beetle</name>
    <dbReference type="NCBI Taxonomy" id="7067"/>
    <lineage>
        <taxon>Eukaryota</taxon>
        <taxon>Metazoa</taxon>
        <taxon>Ecdysozoa</taxon>
        <taxon>Arthropoda</taxon>
        <taxon>Hexapoda</taxon>
        <taxon>Insecta</taxon>
        <taxon>Pterygota</taxon>
        <taxon>Neoptera</taxon>
        <taxon>Endopterygota</taxon>
        <taxon>Coleoptera</taxon>
        <taxon>Polyphaga</taxon>
        <taxon>Cucujiformia</taxon>
        <taxon>Tenebrionidae</taxon>
        <taxon>Tenebrio</taxon>
    </lineage>
</organism>
<dbReference type="Pfam" id="PF00355">
    <property type="entry name" value="Rieske"/>
    <property type="match status" value="1"/>
</dbReference>
<accession>A0A8J6L576</accession>
<evidence type="ECO:0000256" key="2">
    <source>
        <dbReference type="ARBA" id="ARBA00010651"/>
    </source>
</evidence>
<comment type="cofactor">
    <cofactor evidence="11">
        <name>[2Fe-2S] cluster</name>
        <dbReference type="ChEBI" id="CHEBI:190135"/>
    </cofactor>
</comment>
<dbReference type="Proteomes" id="UP000719412">
    <property type="component" value="Unassembled WGS sequence"/>
</dbReference>
<evidence type="ECO:0000256" key="6">
    <source>
        <dbReference type="ARBA" id="ARBA00022989"/>
    </source>
</evidence>
<evidence type="ECO:0000256" key="5">
    <source>
        <dbReference type="ARBA" id="ARBA00022723"/>
    </source>
</evidence>
<dbReference type="SUPFAM" id="SSF50022">
    <property type="entry name" value="ISP domain"/>
    <property type="match status" value="1"/>
</dbReference>
<gene>
    <name evidence="13" type="ORF">GEV33_011326</name>
</gene>
<dbReference type="Pfam" id="PF02921">
    <property type="entry name" value="UCR_TM"/>
    <property type="match status" value="1"/>
</dbReference>
<evidence type="ECO:0000256" key="11">
    <source>
        <dbReference type="ARBA" id="ARBA00034078"/>
    </source>
</evidence>
<protein>
    <recommendedName>
        <fullName evidence="12">Rieske domain-containing protein</fullName>
    </recommendedName>
</protein>
<evidence type="ECO:0000259" key="12">
    <source>
        <dbReference type="PROSITE" id="PS51296"/>
    </source>
</evidence>
<evidence type="ECO:0000313" key="13">
    <source>
        <dbReference type="EMBL" id="KAH0811464.1"/>
    </source>
</evidence>
<keyword evidence="5" id="KW-0479">Metal-binding</keyword>
<keyword evidence="4" id="KW-0001">2Fe-2S</keyword>
<evidence type="ECO:0000256" key="1">
    <source>
        <dbReference type="ARBA" id="ARBA00004167"/>
    </source>
</evidence>
<comment type="subcellular location">
    <subcellularLocation>
        <location evidence="1">Membrane</location>
        <topology evidence="1">Single-pass membrane protein</topology>
    </subcellularLocation>
</comment>
<dbReference type="InterPro" id="IPR005805">
    <property type="entry name" value="Rieske_Fe-S_prot_C"/>
</dbReference>
<dbReference type="PROSITE" id="PS51296">
    <property type="entry name" value="RIESKE"/>
    <property type="match status" value="1"/>
</dbReference>
<name>A0A8J6L576_TENMO</name>
<keyword evidence="9" id="KW-0472">Membrane</keyword>
<comment type="caution">
    <text evidence="13">The sequence shown here is derived from an EMBL/GenBank/DDBJ whole genome shotgun (WGS) entry which is preliminary data.</text>
</comment>